<dbReference type="RefSeq" id="WP_159597543.1">
    <property type="nucleotide sequence ID" value="NZ_CACSAS010000001.1"/>
</dbReference>
<dbReference type="EMBL" id="CACSAS010000001">
    <property type="protein sequence ID" value="CAA0085929.1"/>
    <property type="molecule type" value="Genomic_DNA"/>
</dbReference>
<dbReference type="PANTHER" id="PTHR43756:SF5">
    <property type="entry name" value="CHOLINE MONOOXYGENASE, CHLOROPLASTIC"/>
    <property type="match status" value="1"/>
</dbReference>
<dbReference type="InterPro" id="IPR001663">
    <property type="entry name" value="Rng_hydr_dOase-A"/>
</dbReference>
<dbReference type="SUPFAM" id="SSF50022">
    <property type="entry name" value="ISP domain"/>
    <property type="match status" value="1"/>
</dbReference>
<organism evidence="1 2">
    <name type="scientific">Starkeya nomas</name>
    <dbReference type="NCBI Taxonomy" id="2666134"/>
    <lineage>
        <taxon>Bacteria</taxon>
        <taxon>Pseudomonadati</taxon>
        <taxon>Pseudomonadota</taxon>
        <taxon>Alphaproteobacteria</taxon>
        <taxon>Hyphomicrobiales</taxon>
        <taxon>Xanthobacteraceae</taxon>
        <taxon>Starkeya</taxon>
    </lineage>
</organism>
<dbReference type="AlphaFoldDB" id="A0A5S9N7L9"/>
<gene>
    <name evidence="1" type="ORF">STARVERO_00109</name>
</gene>
<sequence>MLNRPDLGYFDDGSDLASPGFFAGALGEAGQARVLPPAAYGSLAFSNLEDEAIWTRDWVSIGTVDSIPGTGDLLPFTVGTHGIHVQRMAEGFRARFNKAQHGGCRLVPLQCQTGAKTRCSFTSCGHSRDRAAIPAGELGSDTPEMHQYLGLRPERLLGAHVRVWGPLILVNLDMFPAGPEASLYALDHAARFFPSRRTVRSAERWLEFAANWKLVAQSLTAGVPVDEDEAGLWQLSESVLDDGTVARTALVFPNLVLLSAGSETCVVVLQPTALGRTLCRVSVYGEAEGTSPDLDRWCGQIAPRAERAVADHANFSRWGASHRPETLGLAPPLQTVPQGLWLQRQVAARIARLPSEAIDQPIYQNPGS</sequence>
<dbReference type="Gene3D" id="2.102.10.10">
    <property type="entry name" value="Rieske [2Fe-2S] iron-sulphur domain"/>
    <property type="match status" value="1"/>
</dbReference>
<accession>A0A5S9N7L9</accession>
<evidence type="ECO:0000313" key="2">
    <source>
        <dbReference type="Proteomes" id="UP000433050"/>
    </source>
</evidence>
<dbReference type="GO" id="GO:0051537">
    <property type="term" value="F:2 iron, 2 sulfur cluster binding"/>
    <property type="evidence" value="ECO:0007669"/>
    <property type="project" value="InterPro"/>
</dbReference>
<protein>
    <submittedName>
        <fullName evidence="1">Uncharacterized protein</fullName>
    </submittedName>
</protein>
<proteinExistence type="predicted"/>
<dbReference type="InterPro" id="IPR036922">
    <property type="entry name" value="Rieske_2Fe-2S_sf"/>
</dbReference>
<dbReference type="Gene3D" id="3.90.380.10">
    <property type="entry name" value="Naphthalene 1,2-dioxygenase Alpha Subunit, Chain A, domain 1"/>
    <property type="match status" value="1"/>
</dbReference>
<dbReference type="PANTHER" id="PTHR43756">
    <property type="entry name" value="CHOLINE MONOOXYGENASE, CHLOROPLASTIC"/>
    <property type="match status" value="1"/>
</dbReference>
<evidence type="ECO:0000313" key="1">
    <source>
        <dbReference type="EMBL" id="CAA0085929.1"/>
    </source>
</evidence>
<reference evidence="1 2" key="1">
    <citation type="submission" date="2019-12" db="EMBL/GenBank/DDBJ databases">
        <authorList>
            <person name="Reyes-Prieto M."/>
        </authorList>
    </citation>
    <scope>NUCLEOTIDE SEQUENCE [LARGE SCALE GENOMIC DNA]</scope>
    <source>
        <strain evidence="1">HF14-78462</strain>
    </source>
</reference>
<name>A0A5S9N7L9_9HYPH</name>
<dbReference type="Proteomes" id="UP000433050">
    <property type="component" value="Unassembled WGS sequence"/>
</dbReference>
<keyword evidence="2" id="KW-1185">Reference proteome</keyword>